<name>A0A4Z2E1S8_9TELE</name>
<comment type="caution">
    <text evidence="1">Lacks conserved residue(s) required for the propagation of feature annotation.</text>
</comment>
<keyword evidence="4" id="KW-1185">Reference proteome</keyword>
<dbReference type="OrthoDB" id="5322100at2759"/>
<dbReference type="PANTHER" id="PTHR45901:SF3">
    <property type="entry name" value="LIPOXYGENASE HOMOLOGY DOMAIN-CONTAINING PROTEIN 1"/>
    <property type="match status" value="1"/>
</dbReference>
<dbReference type="InterPro" id="IPR036392">
    <property type="entry name" value="PLAT/LH2_dom_sf"/>
</dbReference>
<dbReference type="PROSITE" id="PS50095">
    <property type="entry name" value="PLAT"/>
    <property type="match status" value="1"/>
</dbReference>
<evidence type="ECO:0000313" key="3">
    <source>
        <dbReference type="EMBL" id="TNN22721.1"/>
    </source>
</evidence>
<dbReference type="InterPro" id="IPR052970">
    <property type="entry name" value="Inner_ear_hair_cell_LOXHD"/>
</dbReference>
<dbReference type="Proteomes" id="UP000314294">
    <property type="component" value="Unassembled WGS sequence"/>
</dbReference>
<comment type="caution">
    <text evidence="3">The sequence shown here is derived from an EMBL/GenBank/DDBJ whole genome shotgun (WGS) entry which is preliminary data.</text>
</comment>
<gene>
    <name evidence="3" type="primary">Loxhd1_2</name>
    <name evidence="3" type="ORF">EYF80_067164</name>
</gene>
<feature type="domain" description="PLAT" evidence="2">
    <location>
        <begin position="38"/>
        <end position="106"/>
    </location>
</feature>
<organism evidence="3 4">
    <name type="scientific">Liparis tanakae</name>
    <name type="common">Tanaka's snailfish</name>
    <dbReference type="NCBI Taxonomy" id="230148"/>
    <lineage>
        <taxon>Eukaryota</taxon>
        <taxon>Metazoa</taxon>
        <taxon>Chordata</taxon>
        <taxon>Craniata</taxon>
        <taxon>Vertebrata</taxon>
        <taxon>Euteleostomi</taxon>
        <taxon>Actinopterygii</taxon>
        <taxon>Neopterygii</taxon>
        <taxon>Teleostei</taxon>
        <taxon>Neoteleostei</taxon>
        <taxon>Acanthomorphata</taxon>
        <taxon>Eupercaria</taxon>
        <taxon>Perciformes</taxon>
        <taxon>Cottioidei</taxon>
        <taxon>Cottales</taxon>
        <taxon>Liparidae</taxon>
        <taxon>Liparis</taxon>
    </lineage>
</organism>
<dbReference type="PANTHER" id="PTHR45901">
    <property type="entry name" value="PROTEIN CBG12474"/>
    <property type="match status" value="1"/>
</dbReference>
<proteinExistence type="predicted"/>
<dbReference type="EMBL" id="SRLO01021285">
    <property type="protein sequence ID" value="TNN22721.1"/>
    <property type="molecule type" value="Genomic_DNA"/>
</dbReference>
<dbReference type="InterPro" id="IPR001024">
    <property type="entry name" value="PLAT/LH2_dom"/>
</dbReference>
<evidence type="ECO:0000259" key="2">
    <source>
        <dbReference type="PROSITE" id="PS50095"/>
    </source>
</evidence>
<reference evidence="3 4" key="1">
    <citation type="submission" date="2019-03" db="EMBL/GenBank/DDBJ databases">
        <title>First draft genome of Liparis tanakae, snailfish: a comprehensive survey of snailfish specific genes.</title>
        <authorList>
            <person name="Kim W."/>
            <person name="Song I."/>
            <person name="Jeong J.-H."/>
            <person name="Kim D."/>
            <person name="Kim S."/>
            <person name="Ryu S."/>
            <person name="Song J.Y."/>
            <person name="Lee S.K."/>
        </authorList>
    </citation>
    <scope>NUCLEOTIDE SEQUENCE [LARGE SCALE GENOMIC DNA]</scope>
    <source>
        <tissue evidence="3">Muscle</tissue>
    </source>
</reference>
<accession>A0A4Z2E1S8</accession>
<evidence type="ECO:0000256" key="1">
    <source>
        <dbReference type="PROSITE-ProRule" id="PRU00152"/>
    </source>
</evidence>
<dbReference type="SUPFAM" id="SSF49723">
    <property type="entry name" value="Lipase/lipooxygenase domain (PLAT/LH2 domain)"/>
    <property type="match status" value="1"/>
</dbReference>
<evidence type="ECO:0000313" key="4">
    <source>
        <dbReference type="Proteomes" id="UP000314294"/>
    </source>
</evidence>
<dbReference type="AlphaFoldDB" id="A0A4Z2E1S8"/>
<dbReference type="Gene3D" id="2.40.180.10">
    <property type="entry name" value="Catalase core domain"/>
    <property type="match status" value="1"/>
</dbReference>
<sequence>MGNKMVYEIPISRWFAMDEDDGKIQRDMLVGGNQPIGIVYSVQIVTGNIRGAGTNSKIHVVMHGSKGMKNSGKVRREIRRQLELNAVMFFGYFSKHPSFQCKTSCS</sequence>
<protein>
    <submittedName>
        <fullName evidence="3">Lipoxygenase y domain-containing protein 1</fullName>
    </submittedName>
</protein>